<accession>A0A428JLT1</accession>
<keyword evidence="3" id="KW-1185">Reference proteome</keyword>
<dbReference type="AlphaFoldDB" id="A0A428JLT1"/>
<sequence length="73" mass="7620">MQEILHRLKAPTPAFWKKVRRFGLFLGSAGTAMAAAAPVLPPWLPIAGGYCVVAGGVVVALASLTCEDTPTLN</sequence>
<feature type="transmembrane region" description="Helical" evidence="1">
    <location>
        <begin position="46"/>
        <end position="66"/>
    </location>
</feature>
<feature type="transmembrane region" description="Helical" evidence="1">
    <location>
        <begin position="21"/>
        <end position="40"/>
    </location>
</feature>
<evidence type="ECO:0000256" key="1">
    <source>
        <dbReference type="SAM" id="Phobius"/>
    </source>
</evidence>
<gene>
    <name evidence="2" type="ORF">EI290_09685</name>
</gene>
<organism evidence="2 3">
    <name type="scientific">Hymenobacter metallilatus</name>
    <dbReference type="NCBI Taxonomy" id="2493666"/>
    <lineage>
        <taxon>Bacteria</taxon>
        <taxon>Pseudomonadati</taxon>
        <taxon>Bacteroidota</taxon>
        <taxon>Cytophagia</taxon>
        <taxon>Cytophagales</taxon>
        <taxon>Hymenobacteraceae</taxon>
        <taxon>Hymenobacter</taxon>
    </lineage>
</organism>
<dbReference type="Proteomes" id="UP000280066">
    <property type="component" value="Unassembled WGS sequence"/>
</dbReference>
<dbReference type="EMBL" id="RWIS01000005">
    <property type="protein sequence ID" value="RSK33967.1"/>
    <property type="molecule type" value="Genomic_DNA"/>
</dbReference>
<keyword evidence="1" id="KW-1133">Transmembrane helix</keyword>
<dbReference type="RefSeq" id="WP_125429141.1">
    <property type="nucleotide sequence ID" value="NZ_RWIS01000005.1"/>
</dbReference>
<name>A0A428JLT1_9BACT</name>
<keyword evidence="1" id="KW-0472">Membrane</keyword>
<reference evidence="2 3" key="1">
    <citation type="submission" date="2018-12" db="EMBL/GenBank/DDBJ databases">
        <authorList>
            <person name="Feng G."/>
            <person name="Zhu H."/>
        </authorList>
    </citation>
    <scope>NUCLEOTIDE SEQUENCE [LARGE SCALE GENOMIC DNA]</scope>
    <source>
        <strain evidence="2 3">9PBR-2</strain>
    </source>
</reference>
<protein>
    <submittedName>
        <fullName evidence="2">Uncharacterized protein</fullName>
    </submittedName>
</protein>
<evidence type="ECO:0000313" key="2">
    <source>
        <dbReference type="EMBL" id="RSK33967.1"/>
    </source>
</evidence>
<evidence type="ECO:0000313" key="3">
    <source>
        <dbReference type="Proteomes" id="UP000280066"/>
    </source>
</evidence>
<keyword evidence="1" id="KW-0812">Transmembrane</keyword>
<comment type="caution">
    <text evidence="2">The sequence shown here is derived from an EMBL/GenBank/DDBJ whole genome shotgun (WGS) entry which is preliminary data.</text>
</comment>
<proteinExistence type="predicted"/>